<keyword evidence="1" id="KW-0472">Membrane</keyword>
<keyword evidence="1" id="KW-0812">Transmembrane</keyword>
<feature type="transmembrane region" description="Helical" evidence="1">
    <location>
        <begin position="16"/>
        <end position="34"/>
    </location>
</feature>
<feature type="transmembrane region" description="Helical" evidence="1">
    <location>
        <begin position="101"/>
        <end position="119"/>
    </location>
</feature>
<sequence length="242" mass="28152">MDRGKLVFLGQDTENQIFSVFCLGIILWACYGIYRVYHPTFKPLAEAEEIPTDLIIKQYSSKYGVLGKTIFLLLAVLSTVLFPTMIYMMATGQTEDHMPPLETLLFSIIFVTVMLWSTISTLKAAFYQYTVTIDPLLNVLIHERSFLFWSTSATYSFDDVQYVIPSPRKFMNRYVAFQVSYGGKHNKTYMYYIYIKPYNTSPILFLESKSWLEVEEKAQELASLLGCKTYTLPFNKWISTYW</sequence>
<keyword evidence="1" id="KW-1133">Transmembrane helix</keyword>
<evidence type="ECO:0000313" key="2">
    <source>
        <dbReference type="EMBL" id="GAA4363086.1"/>
    </source>
</evidence>
<reference evidence="3" key="1">
    <citation type="journal article" date="2019" name="Int. J. Syst. Evol. Microbiol.">
        <title>The Global Catalogue of Microorganisms (GCM) 10K type strain sequencing project: providing services to taxonomists for standard genome sequencing and annotation.</title>
        <authorList>
            <consortium name="The Broad Institute Genomics Platform"/>
            <consortium name="The Broad Institute Genome Sequencing Center for Infectious Disease"/>
            <person name="Wu L."/>
            <person name="Ma J."/>
        </authorList>
    </citation>
    <scope>NUCLEOTIDE SEQUENCE [LARGE SCALE GENOMIC DNA]</scope>
    <source>
        <strain evidence="3">JCM 17728</strain>
    </source>
</reference>
<feature type="transmembrane region" description="Helical" evidence="1">
    <location>
        <begin position="70"/>
        <end position="89"/>
    </location>
</feature>
<name>A0ABP8IM78_9GAMM</name>
<organism evidence="2 3">
    <name type="scientific">Kangiella marina</name>
    <dbReference type="NCBI Taxonomy" id="1079178"/>
    <lineage>
        <taxon>Bacteria</taxon>
        <taxon>Pseudomonadati</taxon>
        <taxon>Pseudomonadota</taxon>
        <taxon>Gammaproteobacteria</taxon>
        <taxon>Kangiellales</taxon>
        <taxon>Kangiellaceae</taxon>
        <taxon>Kangiella</taxon>
    </lineage>
</organism>
<evidence type="ECO:0000256" key="1">
    <source>
        <dbReference type="SAM" id="Phobius"/>
    </source>
</evidence>
<evidence type="ECO:0000313" key="3">
    <source>
        <dbReference type="Proteomes" id="UP001501011"/>
    </source>
</evidence>
<keyword evidence="3" id="KW-1185">Reference proteome</keyword>
<gene>
    <name evidence="2" type="ORF">GCM10023151_17900</name>
</gene>
<protein>
    <submittedName>
        <fullName evidence="2">Uncharacterized protein</fullName>
    </submittedName>
</protein>
<dbReference type="Proteomes" id="UP001501011">
    <property type="component" value="Unassembled WGS sequence"/>
</dbReference>
<accession>A0ABP8IM78</accession>
<dbReference type="EMBL" id="BAABFV010000002">
    <property type="protein sequence ID" value="GAA4363086.1"/>
    <property type="molecule type" value="Genomic_DNA"/>
</dbReference>
<comment type="caution">
    <text evidence="2">The sequence shown here is derived from an EMBL/GenBank/DDBJ whole genome shotgun (WGS) entry which is preliminary data.</text>
</comment>
<proteinExistence type="predicted"/>